<dbReference type="AlphaFoldDB" id="A0A2H5QEQ3"/>
<protein>
    <recommendedName>
        <fullName evidence="1">Dirigent protein</fullName>
    </recommendedName>
</protein>
<accession>A0A2H5QEQ3</accession>
<sequence>MMADDSLIETVNPQSKLVGCAQRLYGSAYQHQLGIIMSMSIVFIDGPNNGSCISLLANNRSIVPVPKMPIVVDTGVFLLAGKYAIAQTHRADFKSGVAIIGCNITGVH</sequence>
<keyword evidence="1" id="KW-0052">Apoplast</keyword>
<keyword evidence="1" id="KW-0964">Secreted</keyword>
<dbReference type="PANTHER" id="PTHR21495">
    <property type="entry name" value="NUCLEOPORIN-RELATED"/>
    <property type="match status" value="1"/>
</dbReference>
<evidence type="ECO:0000313" key="2">
    <source>
        <dbReference type="EMBL" id="GAY63071.1"/>
    </source>
</evidence>
<dbReference type="InterPro" id="IPR004265">
    <property type="entry name" value="Dirigent"/>
</dbReference>
<comment type="similarity">
    <text evidence="1">Belongs to the plant dirigent protein family.</text>
</comment>
<evidence type="ECO:0000256" key="1">
    <source>
        <dbReference type="RuleBase" id="RU363099"/>
    </source>
</evidence>
<comment type="subcellular location">
    <subcellularLocation>
        <location evidence="1">Secreted</location>
        <location evidence="1">Extracellular space</location>
        <location evidence="1">Apoplast</location>
    </subcellularLocation>
</comment>
<evidence type="ECO:0000313" key="3">
    <source>
        <dbReference type="Proteomes" id="UP000236630"/>
    </source>
</evidence>
<organism evidence="2 3">
    <name type="scientific">Citrus unshiu</name>
    <name type="common">Satsuma mandarin</name>
    <name type="synonym">Citrus nobilis var. unshiu</name>
    <dbReference type="NCBI Taxonomy" id="55188"/>
    <lineage>
        <taxon>Eukaryota</taxon>
        <taxon>Viridiplantae</taxon>
        <taxon>Streptophyta</taxon>
        <taxon>Embryophyta</taxon>
        <taxon>Tracheophyta</taxon>
        <taxon>Spermatophyta</taxon>
        <taxon>Magnoliopsida</taxon>
        <taxon>eudicotyledons</taxon>
        <taxon>Gunneridae</taxon>
        <taxon>Pentapetalae</taxon>
        <taxon>rosids</taxon>
        <taxon>malvids</taxon>
        <taxon>Sapindales</taxon>
        <taxon>Rutaceae</taxon>
        <taxon>Aurantioideae</taxon>
        <taxon>Citrus</taxon>
    </lineage>
</organism>
<gene>
    <name evidence="2" type="ORF">CUMW_222670</name>
</gene>
<reference evidence="2 3" key="1">
    <citation type="journal article" date="2017" name="Front. Genet.">
        <title>Draft sequencing of the heterozygous diploid genome of Satsuma (Citrus unshiu Marc.) using a hybrid assembly approach.</title>
        <authorList>
            <person name="Shimizu T."/>
            <person name="Tanizawa Y."/>
            <person name="Mochizuki T."/>
            <person name="Nagasaki H."/>
            <person name="Yoshioka T."/>
            <person name="Toyoda A."/>
            <person name="Fujiyama A."/>
            <person name="Kaminuma E."/>
            <person name="Nakamura Y."/>
        </authorList>
    </citation>
    <scope>NUCLEOTIDE SEQUENCE [LARGE SCALE GENOMIC DNA]</scope>
    <source>
        <strain evidence="3">cv. Miyagawa wase</strain>
    </source>
</reference>
<dbReference type="GO" id="GO:0048046">
    <property type="term" value="C:apoplast"/>
    <property type="evidence" value="ECO:0007669"/>
    <property type="project" value="UniProtKB-SubCell"/>
</dbReference>
<dbReference type="Proteomes" id="UP000236630">
    <property type="component" value="Unassembled WGS sequence"/>
</dbReference>
<dbReference type="Pfam" id="PF03018">
    <property type="entry name" value="Dirigent"/>
    <property type="match status" value="1"/>
</dbReference>
<comment type="subunit">
    <text evidence="1">Homodimer.</text>
</comment>
<proteinExistence type="inferred from homology"/>
<keyword evidence="3" id="KW-1185">Reference proteome</keyword>
<comment type="function">
    <text evidence="1">Dirigent proteins impart stereoselectivity on the phenoxy radical-coupling reaction, yielding optically active lignans from two molecules of coniferyl alcohol in the biosynthesis of lignans, flavonolignans, and alkaloids and thus plays a central role in plant secondary metabolism.</text>
</comment>
<dbReference type="STRING" id="55188.A0A2H5QEQ3"/>
<name>A0A2H5QEQ3_CITUN</name>
<dbReference type="EMBL" id="BDQV01000333">
    <property type="protein sequence ID" value="GAY63071.1"/>
    <property type="molecule type" value="Genomic_DNA"/>
</dbReference>
<comment type="caution">
    <text evidence="2">The sequence shown here is derived from an EMBL/GenBank/DDBJ whole genome shotgun (WGS) entry which is preliminary data.</text>
</comment>